<dbReference type="NCBIfam" id="TIGR00254">
    <property type="entry name" value="GGDEF"/>
    <property type="match status" value="1"/>
</dbReference>
<evidence type="ECO:0000313" key="3">
    <source>
        <dbReference type="EMBL" id="PZO77329.1"/>
    </source>
</evidence>
<dbReference type="InterPro" id="IPR052155">
    <property type="entry name" value="Biofilm_reg_signaling"/>
</dbReference>
<dbReference type="PROSITE" id="PS50887">
    <property type="entry name" value="GGDEF"/>
    <property type="match status" value="1"/>
</dbReference>
<dbReference type="InterPro" id="IPR000014">
    <property type="entry name" value="PAS"/>
</dbReference>
<dbReference type="CDD" id="cd00130">
    <property type="entry name" value="PAS"/>
    <property type="match status" value="1"/>
</dbReference>
<sequence length="678" mass="72650">MKAALRSWVQRTDGGERMPADRAGRLLHEAENHGPNWFWQTDRHGRLTYLSDKIVAVFGAAGIDPIGSPLVDMLRIAGSESGLDDAERTIAFHLSARTAFTDYAVAPAAPGQGERNWTVSGSPFTDPYGRFEGFVGTGTDMAAVRQSDAAITRLALFDSLTGLANRQRMRLSLEQTLAQPGYDGTALFLLDLDRFKAVNDTMGHPVGDALLKQVAQRLLRVVADAGLVGRLGGDEFQVILPRIGNRAEMAALARAIITSLSQPYFLNGTSASIGCSVGIAVSPDHGATPDVLVAHADLALYAAKDAGRGVARFFNDAMLDGARTRRQMEEDLRLALSLDQLRIVYQPVVSLDGGRICGFEALLRWEHPTRGLLIPGEFLGVAEESKLIEPIGEWVLRTACHDAATWPGAARLSVNLSGAQFANPALPAIIANALARSGLAADRLELDIEEASVLRDMRAAIGVFATLRGIGVRLALNDFGAGPASMTCLRRLPFDRIKIDPSFVRGVGDPEGRNAAVIRAIATMADMLGIDTTAKGIEYHDELAALRDLGCTDVQGFVYGAPVGTAGAAARLMAEGGALTPQGPKVERAPRTRMLRSTTIEVNGARRPARIRDLSSTGALIDLVDFDDGAIGSTVRIDTGGGHWVAATVRWAEDGRAGLHFDHPIAVERRVTIRRREP</sequence>
<dbReference type="InterPro" id="IPR043128">
    <property type="entry name" value="Rev_trsase/Diguanyl_cyclase"/>
</dbReference>
<feature type="domain" description="EAL" evidence="1">
    <location>
        <begin position="325"/>
        <end position="576"/>
    </location>
</feature>
<name>A0A2W4ZBP9_9SPHN</name>
<reference evidence="3 4" key="1">
    <citation type="submission" date="2017-08" db="EMBL/GenBank/DDBJ databases">
        <title>Infants hospitalized years apart are colonized by the same room-sourced microbial strains.</title>
        <authorList>
            <person name="Brooks B."/>
            <person name="Olm M.R."/>
            <person name="Firek B.A."/>
            <person name="Baker R."/>
            <person name="Thomas B.C."/>
            <person name="Morowitz M.J."/>
            <person name="Banfield J.F."/>
        </authorList>
    </citation>
    <scope>NUCLEOTIDE SEQUENCE [LARGE SCALE GENOMIC DNA]</scope>
    <source>
        <strain evidence="3">S2_018_000_R3_110</strain>
    </source>
</reference>
<evidence type="ECO:0000259" key="1">
    <source>
        <dbReference type="PROSITE" id="PS50883"/>
    </source>
</evidence>
<accession>A0A2W4ZBP9</accession>
<dbReference type="SMART" id="SM00052">
    <property type="entry name" value="EAL"/>
    <property type="match status" value="1"/>
</dbReference>
<dbReference type="SMART" id="SM00267">
    <property type="entry name" value="GGDEF"/>
    <property type="match status" value="1"/>
</dbReference>
<gene>
    <name evidence="3" type="ORF">DI632_09330</name>
</gene>
<dbReference type="Gene3D" id="3.30.450.20">
    <property type="entry name" value="PAS domain"/>
    <property type="match status" value="1"/>
</dbReference>
<comment type="caution">
    <text evidence="3">The sequence shown here is derived from an EMBL/GenBank/DDBJ whole genome shotgun (WGS) entry which is preliminary data.</text>
</comment>
<dbReference type="GO" id="GO:0035438">
    <property type="term" value="F:cyclic-di-GMP binding"/>
    <property type="evidence" value="ECO:0007669"/>
    <property type="project" value="InterPro"/>
</dbReference>
<dbReference type="Pfam" id="PF07238">
    <property type="entry name" value="PilZ"/>
    <property type="match status" value="1"/>
</dbReference>
<evidence type="ECO:0000313" key="4">
    <source>
        <dbReference type="Proteomes" id="UP000248614"/>
    </source>
</evidence>
<dbReference type="SUPFAM" id="SSF141371">
    <property type="entry name" value="PilZ domain-like"/>
    <property type="match status" value="1"/>
</dbReference>
<dbReference type="Gene3D" id="3.30.70.270">
    <property type="match status" value="1"/>
</dbReference>
<feature type="domain" description="GGDEF" evidence="2">
    <location>
        <begin position="183"/>
        <end position="316"/>
    </location>
</feature>
<dbReference type="InterPro" id="IPR001633">
    <property type="entry name" value="EAL_dom"/>
</dbReference>
<evidence type="ECO:0000259" key="2">
    <source>
        <dbReference type="PROSITE" id="PS50887"/>
    </source>
</evidence>
<dbReference type="PANTHER" id="PTHR44757:SF2">
    <property type="entry name" value="BIOFILM ARCHITECTURE MAINTENANCE PROTEIN MBAA"/>
    <property type="match status" value="1"/>
</dbReference>
<protein>
    <submittedName>
        <fullName evidence="3">Diguanylate cyclase</fullName>
    </submittedName>
</protein>
<dbReference type="Pfam" id="PF00563">
    <property type="entry name" value="EAL"/>
    <property type="match status" value="1"/>
</dbReference>
<dbReference type="InterPro" id="IPR009875">
    <property type="entry name" value="PilZ_domain"/>
</dbReference>
<dbReference type="InterPro" id="IPR035919">
    <property type="entry name" value="EAL_sf"/>
</dbReference>
<organism evidence="3 4">
    <name type="scientific">Sphingomonas hengshuiensis</name>
    <dbReference type="NCBI Taxonomy" id="1609977"/>
    <lineage>
        <taxon>Bacteria</taxon>
        <taxon>Pseudomonadati</taxon>
        <taxon>Pseudomonadota</taxon>
        <taxon>Alphaproteobacteria</taxon>
        <taxon>Sphingomonadales</taxon>
        <taxon>Sphingomonadaceae</taxon>
        <taxon>Sphingomonas</taxon>
    </lineage>
</organism>
<dbReference type="InterPro" id="IPR029787">
    <property type="entry name" value="Nucleotide_cyclase"/>
</dbReference>
<dbReference type="Pfam" id="PF00990">
    <property type="entry name" value="GGDEF"/>
    <property type="match status" value="1"/>
</dbReference>
<dbReference type="Gene3D" id="3.20.20.450">
    <property type="entry name" value="EAL domain"/>
    <property type="match status" value="1"/>
</dbReference>
<dbReference type="InterPro" id="IPR035965">
    <property type="entry name" value="PAS-like_dom_sf"/>
</dbReference>
<dbReference type="CDD" id="cd01948">
    <property type="entry name" value="EAL"/>
    <property type="match status" value="1"/>
</dbReference>
<dbReference type="SUPFAM" id="SSF55073">
    <property type="entry name" value="Nucleotide cyclase"/>
    <property type="match status" value="1"/>
</dbReference>
<proteinExistence type="predicted"/>
<dbReference type="SUPFAM" id="SSF141868">
    <property type="entry name" value="EAL domain-like"/>
    <property type="match status" value="1"/>
</dbReference>
<dbReference type="AlphaFoldDB" id="A0A2W4ZBP9"/>
<dbReference type="CDD" id="cd01949">
    <property type="entry name" value="GGDEF"/>
    <property type="match status" value="1"/>
</dbReference>
<dbReference type="EMBL" id="QFNF01000021">
    <property type="protein sequence ID" value="PZO77329.1"/>
    <property type="molecule type" value="Genomic_DNA"/>
</dbReference>
<dbReference type="PANTHER" id="PTHR44757">
    <property type="entry name" value="DIGUANYLATE CYCLASE DGCP"/>
    <property type="match status" value="1"/>
</dbReference>
<dbReference type="Proteomes" id="UP000248614">
    <property type="component" value="Unassembled WGS sequence"/>
</dbReference>
<dbReference type="SUPFAM" id="SSF55785">
    <property type="entry name" value="PYP-like sensor domain (PAS domain)"/>
    <property type="match status" value="1"/>
</dbReference>
<dbReference type="PROSITE" id="PS50883">
    <property type="entry name" value="EAL"/>
    <property type="match status" value="1"/>
</dbReference>
<dbReference type="InterPro" id="IPR000160">
    <property type="entry name" value="GGDEF_dom"/>
</dbReference>